<evidence type="ECO:0000256" key="1">
    <source>
        <dbReference type="SAM" id="Phobius"/>
    </source>
</evidence>
<protein>
    <recommendedName>
        <fullName evidence="2">Glycosyltransferase 2-like domain-containing protein</fullName>
    </recommendedName>
</protein>
<dbReference type="InterPro" id="IPR050256">
    <property type="entry name" value="Glycosyltransferase_2"/>
</dbReference>
<evidence type="ECO:0000313" key="3">
    <source>
        <dbReference type="EMBL" id="OGK39432.1"/>
    </source>
</evidence>
<evidence type="ECO:0000259" key="2">
    <source>
        <dbReference type="Pfam" id="PF00535"/>
    </source>
</evidence>
<keyword evidence="1" id="KW-0812">Transmembrane</keyword>
<accession>A0A1F7I830</accession>
<sequence>MKNKNSQHYLSVIVPVFQQEKTIVKNLIQIKNVVGSIRYPYEIIVVIDGITDKSLKKIKQANIPQLKTLGYMKNQGKSHAIRLGMKKAKGDYVMFIDSGMEIDPNGISMLLEHMEWYKADIIVGSKRHPASFVDYSLLRKILSIGYYFFVKLLFGIKVRDTQAGIKIFRKKVLEAILPKLMEKKFAGDLEMLVVARSLGFTRIYEAPIKLNYHFGSITSAATLSSIYGIFVDTLAIFYRKNILRHYEKPQVVRHSGKSRRGGTRPESLLFL</sequence>
<dbReference type="EMBL" id="MGAF01000050">
    <property type="protein sequence ID" value="OGK39432.1"/>
    <property type="molecule type" value="Genomic_DNA"/>
</dbReference>
<feature type="transmembrane region" description="Helical" evidence="1">
    <location>
        <begin position="212"/>
        <end position="238"/>
    </location>
</feature>
<evidence type="ECO:0000313" key="4">
    <source>
        <dbReference type="Proteomes" id="UP000179270"/>
    </source>
</evidence>
<dbReference type="PANTHER" id="PTHR48090">
    <property type="entry name" value="UNDECAPRENYL-PHOSPHATE 4-DEOXY-4-FORMAMIDO-L-ARABINOSE TRANSFERASE-RELATED"/>
    <property type="match status" value="1"/>
</dbReference>
<dbReference type="InterPro" id="IPR029044">
    <property type="entry name" value="Nucleotide-diphossugar_trans"/>
</dbReference>
<dbReference type="Gene3D" id="3.90.550.10">
    <property type="entry name" value="Spore Coat Polysaccharide Biosynthesis Protein SpsA, Chain A"/>
    <property type="match status" value="1"/>
</dbReference>
<dbReference type="SUPFAM" id="SSF53448">
    <property type="entry name" value="Nucleotide-diphospho-sugar transferases"/>
    <property type="match status" value="1"/>
</dbReference>
<proteinExistence type="predicted"/>
<keyword evidence="1" id="KW-0472">Membrane</keyword>
<reference evidence="3 4" key="1">
    <citation type="journal article" date="2016" name="Nat. Commun.">
        <title>Thousands of microbial genomes shed light on interconnected biogeochemical processes in an aquifer system.</title>
        <authorList>
            <person name="Anantharaman K."/>
            <person name="Brown C.T."/>
            <person name="Hug L.A."/>
            <person name="Sharon I."/>
            <person name="Castelle C.J."/>
            <person name="Probst A.J."/>
            <person name="Thomas B.C."/>
            <person name="Singh A."/>
            <person name="Wilkins M.J."/>
            <person name="Karaoz U."/>
            <person name="Brodie E.L."/>
            <person name="Williams K.H."/>
            <person name="Hubbard S.S."/>
            <person name="Banfield J.F."/>
        </authorList>
    </citation>
    <scope>NUCLEOTIDE SEQUENCE [LARGE SCALE GENOMIC DNA]</scope>
</reference>
<organism evidence="3 4">
    <name type="scientific">Candidatus Roizmanbacteria bacterium RIFCSPLOWO2_01_FULL_35_13</name>
    <dbReference type="NCBI Taxonomy" id="1802055"/>
    <lineage>
        <taxon>Bacteria</taxon>
        <taxon>Candidatus Roizmaniibacteriota</taxon>
    </lineage>
</organism>
<feature type="domain" description="Glycosyltransferase 2-like" evidence="2">
    <location>
        <begin position="11"/>
        <end position="176"/>
    </location>
</feature>
<dbReference type="AlphaFoldDB" id="A0A1F7I830"/>
<dbReference type="Proteomes" id="UP000179270">
    <property type="component" value="Unassembled WGS sequence"/>
</dbReference>
<keyword evidence="1" id="KW-1133">Transmembrane helix</keyword>
<dbReference type="Pfam" id="PF00535">
    <property type="entry name" value="Glycos_transf_2"/>
    <property type="match status" value="1"/>
</dbReference>
<comment type="caution">
    <text evidence="3">The sequence shown here is derived from an EMBL/GenBank/DDBJ whole genome shotgun (WGS) entry which is preliminary data.</text>
</comment>
<dbReference type="STRING" id="1802055.A3A74_04885"/>
<dbReference type="CDD" id="cd04179">
    <property type="entry name" value="DPM_DPG-synthase_like"/>
    <property type="match status" value="1"/>
</dbReference>
<gene>
    <name evidence="3" type="ORF">A3A74_04885</name>
</gene>
<dbReference type="InterPro" id="IPR001173">
    <property type="entry name" value="Glyco_trans_2-like"/>
</dbReference>
<name>A0A1F7I830_9BACT</name>